<sequence>MLPFDGIARLQVTLLEFSPYFMLPHVTFFPGEKKVRYSISQRVKKIVFSNTFRYTQMYLEIPNTSCRFRLTLTHEGRYRNETESAKLKGRSLVSGNISVAC</sequence>
<keyword evidence="2" id="KW-1185">Reference proteome</keyword>
<organism evidence="1 2">
    <name type="scientific">Caerostris extrusa</name>
    <name type="common">Bark spider</name>
    <name type="synonym">Caerostris bankana</name>
    <dbReference type="NCBI Taxonomy" id="172846"/>
    <lineage>
        <taxon>Eukaryota</taxon>
        <taxon>Metazoa</taxon>
        <taxon>Ecdysozoa</taxon>
        <taxon>Arthropoda</taxon>
        <taxon>Chelicerata</taxon>
        <taxon>Arachnida</taxon>
        <taxon>Araneae</taxon>
        <taxon>Araneomorphae</taxon>
        <taxon>Entelegynae</taxon>
        <taxon>Araneoidea</taxon>
        <taxon>Araneidae</taxon>
        <taxon>Caerostris</taxon>
    </lineage>
</organism>
<dbReference type="EMBL" id="BPLR01017460">
    <property type="protein sequence ID" value="GIY91794.1"/>
    <property type="molecule type" value="Genomic_DNA"/>
</dbReference>
<evidence type="ECO:0000313" key="2">
    <source>
        <dbReference type="Proteomes" id="UP001054945"/>
    </source>
</evidence>
<proteinExistence type="predicted"/>
<accession>A0AAV4XB33</accession>
<evidence type="ECO:0000313" key="1">
    <source>
        <dbReference type="EMBL" id="GIY91794.1"/>
    </source>
</evidence>
<name>A0AAV4XB33_CAEEX</name>
<reference evidence="1 2" key="1">
    <citation type="submission" date="2021-06" db="EMBL/GenBank/DDBJ databases">
        <title>Caerostris extrusa draft genome.</title>
        <authorList>
            <person name="Kono N."/>
            <person name="Arakawa K."/>
        </authorList>
    </citation>
    <scope>NUCLEOTIDE SEQUENCE [LARGE SCALE GENOMIC DNA]</scope>
</reference>
<protein>
    <submittedName>
        <fullName evidence="1">Uncharacterized protein</fullName>
    </submittedName>
</protein>
<dbReference type="Proteomes" id="UP001054945">
    <property type="component" value="Unassembled WGS sequence"/>
</dbReference>
<comment type="caution">
    <text evidence="1">The sequence shown here is derived from an EMBL/GenBank/DDBJ whole genome shotgun (WGS) entry which is preliminary data.</text>
</comment>
<dbReference type="AlphaFoldDB" id="A0AAV4XB33"/>
<gene>
    <name evidence="1" type="ORF">CEXT_796831</name>
</gene>